<protein>
    <recommendedName>
        <fullName evidence="2">DUF1985 domain-containing protein</fullName>
    </recommendedName>
</protein>
<feature type="region of interest" description="Disordered" evidence="1">
    <location>
        <begin position="1"/>
        <end position="28"/>
    </location>
</feature>
<dbReference type="PANTHER" id="PTHR48449">
    <property type="entry name" value="DUF1985 DOMAIN-CONTAINING PROTEIN"/>
    <property type="match status" value="1"/>
</dbReference>
<organism evidence="3 4">
    <name type="scientific">Microthlaspi erraticum</name>
    <dbReference type="NCBI Taxonomy" id="1685480"/>
    <lineage>
        <taxon>Eukaryota</taxon>
        <taxon>Viridiplantae</taxon>
        <taxon>Streptophyta</taxon>
        <taxon>Embryophyta</taxon>
        <taxon>Tracheophyta</taxon>
        <taxon>Spermatophyta</taxon>
        <taxon>Magnoliopsida</taxon>
        <taxon>eudicotyledons</taxon>
        <taxon>Gunneridae</taxon>
        <taxon>Pentapetalae</taxon>
        <taxon>rosids</taxon>
        <taxon>malvids</taxon>
        <taxon>Brassicales</taxon>
        <taxon>Brassicaceae</taxon>
        <taxon>Coluteocarpeae</taxon>
        <taxon>Microthlaspi</taxon>
    </lineage>
</organism>
<sequence length="447" mass="50617">MVGGRTKSNRGRKKPPQAPAPPSGRTLRSNSRIVEQVQQVEEVQEAVSISTDYDVGADGVAEDAGVLLREKLPRRLFPVHCYPSGINRLNIYAKAHVIGELVTKKKHELWTVFGGNPIRFSLVEFKRVTGLKCGKFPRSEDDEEGTGQPQTKPGEMSKMWTDLFNRKDSSVTVDDAIAMLKAPDVAEWKRLPLALIILVDGVLLCRDKALYITPAYVDILCDIEYFLDYPWGRESYVMTISRFIPLPHEFLDGDEDPLDEMRARLRQQTSACFGFPLALQLFAFEAIPMLVRQIPQPEKTDTFLTDPSACEKTQTILYLNSIVEVEEDPEVCLYYPNNSLIISFKEYVRNEAKKELEWDDEVVDEQVEMLIKLKREGHKFSHSDFQGCEASGNVEEPRAGDDERAEATEQGKGPRKQGPAARKRSKKAQRKGVGRKKDNSKARNLRK</sequence>
<feature type="region of interest" description="Disordered" evidence="1">
    <location>
        <begin position="136"/>
        <end position="156"/>
    </location>
</feature>
<comment type="caution">
    <text evidence="3">The sequence shown here is derived from an EMBL/GenBank/DDBJ whole genome shotgun (WGS) entry which is preliminary data.</text>
</comment>
<evidence type="ECO:0000313" key="3">
    <source>
        <dbReference type="EMBL" id="CAA7042810.1"/>
    </source>
</evidence>
<dbReference type="Pfam" id="PF09331">
    <property type="entry name" value="DUF1985"/>
    <property type="match status" value="1"/>
</dbReference>
<feature type="region of interest" description="Disordered" evidence="1">
    <location>
        <begin position="382"/>
        <end position="447"/>
    </location>
</feature>
<gene>
    <name evidence="3" type="ORF">MERR_LOCUS30045</name>
</gene>
<evidence type="ECO:0000259" key="2">
    <source>
        <dbReference type="Pfam" id="PF09331"/>
    </source>
</evidence>
<dbReference type="Proteomes" id="UP000467841">
    <property type="component" value="Unassembled WGS sequence"/>
</dbReference>
<keyword evidence="4" id="KW-1185">Reference proteome</keyword>
<dbReference type="AlphaFoldDB" id="A0A6D2JM27"/>
<name>A0A6D2JM27_9BRAS</name>
<reference evidence="3" key="1">
    <citation type="submission" date="2020-01" db="EMBL/GenBank/DDBJ databases">
        <authorList>
            <person name="Mishra B."/>
        </authorList>
    </citation>
    <scope>NUCLEOTIDE SEQUENCE [LARGE SCALE GENOMIC DNA]</scope>
</reference>
<proteinExistence type="predicted"/>
<feature type="compositionally biased region" description="Basic and acidic residues" evidence="1">
    <location>
        <begin position="395"/>
        <end position="409"/>
    </location>
</feature>
<dbReference type="PANTHER" id="PTHR48449:SF1">
    <property type="entry name" value="DUF1985 DOMAIN-CONTAINING PROTEIN"/>
    <property type="match status" value="1"/>
</dbReference>
<dbReference type="InterPro" id="IPR015410">
    <property type="entry name" value="DUF1985"/>
</dbReference>
<dbReference type="EMBL" id="CACVBM020001274">
    <property type="protein sequence ID" value="CAA7042810.1"/>
    <property type="molecule type" value="Genomic_DNA"/>
</dbReference>
<feature type="compositionally biased region" description="Basic residues" evidence="1">
    <location>
        <begin position="421"/>
        <end position="434"/>
    </location>
</feature>
<evidence type="ECO:0000313" key="4">
    <source>
        <dbReference type="Proteomes" id="UP000467841"/>
    </source>
</evidence>
<accession>A0A6D2JM27</accession>
<evidence type="ECO:0000256" key="1">
    <source>
        <dbReference type="SAM" id="MobiDB-lite"/>
    </source>
</evidence>
<dbReference type="OrthoDB" id="1111119at2759"/>
<feature type="domain" description="DUF1985" evidence="2">
    <location>
        <begin position="100"/>
        <end position="241"/>
    </location>
</feature>